<dbReference type="EMBL" id="FM992689">
    <property type="protein sequence ID" value="CAX43729.1"/>
    <property type="molecule type" value="Genomic_DNA"/>
</dbReference>
<sequence>MFQKQASPWEYLQEATLVRWVNTKLIEDTLSPQTPTSTCQNISQTINNLTSDLHDSLVLTKLVNRLIYEVTLNPDHPMNKKGNLYYLTPIYNKPTFKLQKLENLQDLLKFLNMILSINVTSISPENIFDGNLKLTLGLVWSLFIFNTSSVFPGTPTYSGIKTTLLKWINGILTDTSIRNFSKDWANEPEIILCEIISNYDPNIPRGISLSKLLDYLEESIAFPKLIEPDDFQYNDEKCMIVFLVELYKIFEIEKSYNNVTVDNRFRFDEIIKATVEMFKLKSQYESDALKLSNQLNTLINQLSLDISDLKDDFTMDILSCLQLLEDSLLDSTKLSHFQKNFDCLNIKLTSLVNILQRFQNFRFEIKSDLVYQSYPQIIQTLGSIKSMLGLFGDIDYIPASKTLNIDPISTKLEQLITLDSLILAEITEVILNTNSEELFAKLNKLKQVKTKHKLVKVECETTIEYFLGFFHKLEMFESSLQTTLPMKYFEACDLPDFNNITPELFDQFKTVILRHNNCHHDKLFRVLQEQLVPSDFSNTTLEFFTRLIPIKVSPISSNNDSSFDLTSSTSTDEGDDIFDELQQKLDFHLSLTNNKVYDIQEFIRRFENGFKL</sequence>
<dbReference type="GO" id="GO:0005884">
    <property type="term" value="C:actin filament"/>
    <property type="evidence" value="ECO:0007669"/>
    <property type="project" value="TreeGrafter"/>
</dbReference>
<dbReference type="SMART" id="SM00033">
    <property type="entry name" value="CH"/>
    <property type="match status" value="1"/>
</dbReference>
<dbReference type="GO" id="GO:0051015">
    <property type="term" value="F:actin filament binding"/>
    <property type="evidence" value="ECO:0007669"/>
    <property type="project" value="InterPro"/>
</dbReference>
<evidence type="ECO:0000259" key="4">
    <source>
        <dbReference type="PROSITE" id="PS50021"/>
    </source>
</evidence>
<dbReference type="RefSeq" id="XP_002418428.1">
    <property type="nucleotide sequence ID" value="XM_002418383.1"/>
</dbReference>
<dbReference type="OrthoDB" id="10017054at2759"/>
<dbReference type="Proteomes" id="UP000002605">
    <property type="component" value="Chromosome 2"/>
</dbReference>
<dbReference type="GO" id="GO:0051639">
    <property type="term" value="P:actin filament network formation"/>
    <property type="evidence" value="ECO:0007669"/>
    <property type="project" value="TreeGrafter"/>
</dbReference>
<dbReference type="GeneID" id="8045979"/>
<evidence type="ECO:0000256" key="3">
    <source>
        <dbReference type="SAM" id="Coils"/>
    </source>
</evidence>
<keyword evidence="7" id="KW-1185">Reference proteome</keyword>
<reference evidence="6 7" key="1">
    <citation type="journal article" date="2009" name="Genome Res.">
        <title>Comparative genomics of the fungal pathogens Candida dubliniensis and Candida albicans.</title>
        <authorList>
            <person name="Jackson A.P."/>
            <person name="Gamble J.A."/>
            <person name="Yeomans T."/>
            <person name="Moran G.P."/>
            <person name="Saunders D."/>
            <person name="Harris D."/>
            <person name="Aslett M."/>
            <person name="Barrell J.F."/>
            <person name="Butler G."/>
            <person name="Citiulo F."/>
            <person name="Coleman D.C."/>
            <person name="de Groot P.W.J."/>
            <person name="Goodwin T.J."/>
            <person name="Quail M.A."/>
            <person name="McQuillan J."/>
            <person name="Munro C.A."/>
            <person name="Pain A."/>
            <person name="Poulter R.T."/>
            <person name="Rajandream M.A."/>
            <person name="Renauld H."/>
            <person name="Spiering M.J."/>
            <person name="Tivey A."/>
            <person name="Gow N.A.R."/>
            <person name="Barrell B."/>
            <person name="Sullivan D.J."/>
            <person name="Berriman M."/>
        </authorList>
    </citation>
    <scope>NUCLEOTIDE SEQUENCE [LARGE SCALE GENOMIC DNA]</scope>
    <source>
        <strain evidence="7">CD36 / ATCC MYA-646 / CBS 7987 / NCPF 3949 / NRRL Y-17841</strain>
    </source>
</reference>
<keyword evidence="1" id="KW-0677">Repeat</keyword>
<protein>
    <submittedName>
        <fullName evidence="6">Alpha-actinin-like protein, putative</fullName>
    </submittedName>
</protein>
<keyword evidence="2" id="KW-0009">Actin-binding</keyword>
<dbReference type="PANTHER" id="PTHR19961:SF18">
    <property type="entry name" value="FI19014P1"/>
    <property type="match status" value="1"/>
</dbReference>
<dbReference type="GO" id="GO:0051017">
    <property type="term" value="P:actin filament bundle assembly"/>
    <property type="evidence" value="ECO:0007669"/>
    <property type="project" value="InterPro"/>
</dbReference>
<dbReference type="AlphaFoldDB" id="B9WBF8"/>
<dbReference type="GO" id="GO:0032432">
    <property type="term" value="C:actin filament bundle"/>
    <property type="evidence" value="ECO:0007669"/>
    <property type="project" value="TreeGrafter"/>
</dbReference>
<name>B9WBF8_CANDC</name>
<accession>B9WBF8</accession>
<evidence type="ECO:0000256" key="1">
    <source>
        <dbReference type="ARBA" id="ARBA00022737"/>
    </source>
</evidence>
<dbReference type="InterPro" id="IPR039959">
    <property type="entry name" value="Fimbrin/Plastin"/>
</dbReference>
<dbReference type="CGD" id="CAL0000163638">
    <property type="gene designation" value="Cd36_19490"/>
</dbReference>
<dbReference type="VEuPathDB" id="FungiDB:CD36_19490"/>
<evidence type="ECO:0000313" key="6">
    <source>
        <dbReference type="EMBL" id="CAX43729.1"/>
    </source>
</evidence>
<proteinExistence type="predicted"/>
<dbReference type="KEGG" id="cdu:CD36_19490"/>
<gene>
    <name evidence="5" type="ordered locus">Cd36_19490</name>
    <name evidence="6" type="ORF">CD36_19490</name>
</gene>
<dbReference type="InterPro" id="IPR036872">
    <property type="entry name" value="CH_dom_sf"/>
</dbReference>
<dbReference type="SUPFAM" id="SSF47576">
    <property type="entry name" value="Calponin-homology domain, CH-domain"/>
    <property type="match status" value="1"/>
</dbReference>
<dbReference type="InterPro" id="IPR001715">
    <property type="entry name" value="CH_dom"/>
</dbReference>
<dbReference type="Gene3D" id="1.10.418.10">
    <property type="entry name" value="Calponin-like domain"/>
    <property type="match status" value="2"/>
</dbReference>
<dbReference type="eggNOG" id="KOG0518">
    <property type="taxonomic scope" value="Eukaryota"/>
</dbReference>
<feature type="coiled-coil region" evidence="3">
    <location>
        <begin position="281"/>
        <end position="312"/>
    </location>
</feature>
<evidence type="ECO:0000256" key="2">
    <source>
        <dbReference type="ARBA" id="ARBA00023203"/>
    </source>
</evidence>
<feature type="domain" description="Calponin-homology (CH)" evidence="4">
    <location>
        <begin position="11"/>
        <end position="147"/>
    </location>
</feature>
<evidence type="ECO:0000313" key="5">
    <source>
        <dbReference type="CGD" id="CAL0000163638"/>
    </source>
</evidence>
<dbReference type="PANTHER" id="PTHR19961">
    <property type="entry name" value="FIMBRIN/PLASTIN"/>
    <property type="match status" value="1"/>
</dbReference>
<dbReference type="HOGENOM" id="CLU_434105_0_0_1"/>
<dbReference type="PROSITE" id="PS50021">
    <property type="entry name" value="CH"/>
    <property type="match status" value="1"/>
</dbReference>
<dbReference type="GO" id="GO:0005737">
    <property type="term" value="C:cytoplasm"/>
    <property type="evidence" value="ECO:0007669"/>
    <property type="project" value="TreeGrafter"/>
</dbReference>
<dbReference type="Pfam" id="PF00307">
    <property type="entry name" value="CH"/>
    <property type="match status" value="1"/>
</dbReference>
<keyword evidence="3" id="KW-0175">Coiled coil</keyword>
<organism evidence="6 7">
    <name type="scientific">Candida dubliniensis (strain CD36 / ATCC MYA-646 / CBS 7987 / NCPF 3949 / NRRL Y-17841)</name>
    <name type="common">Yeast</name>
    <dbReference type="NCBI Taxonomy" id="573826"/>
    <lineage>
        <taxon>Eukaryota</taxon>
        <taxon>Fungi</taxon>
        <taxon>Dikarya</taxon>
        <taxon>Ascomycota</taxon>
        <taxon>Saccharomycotina</taxon>
        <taxon>Pichiomycetes</taxon>
        <taxon>Debaryomycetaceae</taxon>
        <taxon>Candida/Lodderomyces clade</taxon>
        <taxon>Candida</taxon>
    </lineage>
</organism>
<evidence type="ECO:0000313" key="7">
    <source>
        <dbReference type="Proteomes" id="UP000002605"/>
    </source>
</evidence>